<evidence type="ECO:0000313" key="3">
    <source>
        <dbReference type="Proteomes" id="UP000588647"/>
    </source>
</evidence>
<dbReference type="SUPFAM" id="SSF54637">
    <property type="entry name" value="Thioesterase/thiol ester dehydrase-isomerase"/>
    <property type="match status" value="1"/>
</dbReference>
<keyword evidence="3" id="KW-1185">Reference proteome</keyword>
<proteinExistence type="predicted"/>
<dbReference type="InterPro" id="IPR029069">
    <property type="entry name" value="HotDog_dom_sf"/>
</dbReference>
<reference evidence="2 3" key="1">
    <citation type="submission" date="2020-08" db="EMBL/GenBank/DDBJ databases">
        <title>Genomic Encyclopedia of Type Strains, Phase IV (KMG-IV): sequencing the most valuable type-strain genomes for metagenomic binning, comparative biology and taxonomic classification.</title>
        <authorList>
            <person name="Goeker M."/>
        </authorList>
    </citation>
    <scope>NUCLEOTIDE SEQUENCE [LARGE SCALE GENOMIC DNA]</scope>
    <source>
        <strain evidence="2 3">DSM 103570</strain>
    </source>
</reference>
<dbReference type="Pfam" id="PF01575">
    <property type="entry name" value="MaoC_dehydratas"/>
    <property type="match status" value="1"/>
</dbReference>
<protein>
    <submittedName>
        <fullName evidence="2">Acyl dehydratase</fullName>
    </submittedName>
</protein>
<dbReference type="PANTHER" id="PTHR43664:SF1">
    <property type="entry name" value="BETA-METHYLMALYL-COA DEHYDRATASE"/>
    <property type="match status" value="1"/>
</dbReference>
<dbReference type="AlphaFoldDB" id="A0A7W6MNX6"/>
<dbReference type="InterPro" id="IPR052342">
    <property type="entry name" value="MCH/BMMD"/>
</dbReference>
<comment type="caution">
    <text evidence="2">The sequence shown here is derived from an EMBL/GenBank/DDBJ whole genome shotgun (WGS) entry which is preliminary data.</text>
</comment>
<evidence type="ECO:0000313" key="2">
    <source>
        <dbReference type="EMBL" id="MBB4002400.1"/>
    </source>
</evidence>
<evidence type="ECO:0000259" key="1">
    <source>
        <dbReference type="Pfam" id="PF01575"/>
    </source>
</evidence>
<dbReference type="EMBL" id="JACIEM010000001">
    <property type="protein sequence ID" value="MBB4002400.1"/>
    <property type="molecule type" value="Genomic_DNA"/>
</dbReference>
<name>A0A7W6MNX6_9HYPH</name>
<dbReference type="InterPro" id="IPR002539">
    <property type="entry name" value="MaoC-like_dom"/>
</dbReference>
<dbReference type="PANTHER" id="PTHR43664">
    <property type="entry name" value="MONOAMINE OXIDASE-RELATED"/>
    <property type="match status" value="1"/>
</dbReference>
<dbReference type="CDD" id="cd03454">
    <property type="entry name" value="YdeM"/>
    <property type="match status" value="1"/>
</dbReference>
<dbReference type="RefSeq" id="WP_183206853.1">
    <property type="nucleotide sequence ID" value="NZ_JAAAMM010000001.1"/>
</dbReference>
<accession>A0A7W6MNX6</accession>
<gene>
    <name evidence="2" type="ORF">GGR03_001447</name>
</gene>
<dbReference type="Proteomes" id="UP000588647">
    <property type="component" value="Unassembled WGS sequence"/>
</dbReference>
<sequence length="156" mass="17103">MSYWDAIVIGEKVEIGSHRFEATDIKRFAAKYDPQPFHLDEEAARHSVLGGLCASGWHTTAVWMRLNIDSQTARINAFVAAGNPVPKVGPSPGLKNLRWLKPIYAGDTVTFTQHVTAKRKSASRPGWGVIEFSCEGVNQSGETVFSFDAAAFYGTD</sequence>
<feature type="domain" description="MaoC-like" evidence="1">
    <location>
        <begin position="18"/>
        <end position="121"/>
    </location>
</feature>
<dbReference type="Gene3D" id="3.10.129.10">
    <property type="entry name" value="Hotdog Thioesterase"/>
    <property type="match status" value="1"/>
</dbReference>
<organism evidence="2 3">
    <name type="scientific">Aurantimonas endophytica</name>
    <dbReference type="NCBI Taxonomy" id="1522175"/>
    <lineage>
        <taxon>Bacteria</taxon>
        <taxon>Pseudomonadati</taxon>
        <taxon>Pseudomonadota</taxon>
        <taxon>Alphaproteobacteria</taxon>
        <taxon>Hyphomicrobiales</taxon>
        <taxon>Aurantimonadaceae</taxon>
        <taxon>Aurantimonas</taxon>
    </lineage>
</organism>